<gene>
    <name evidence="15" type="primary">kdkA</name>
    <name evidence="16" type="ORF">ABUE30_18295</name>
</gene>
<evidence type="ECO:0000256" key="2">
    <source>
        <dbReference type="ARBA" id="ARBA00004713"/>
    </source>
</evidence>
<dbReference type="Proteomes" id="UP001629953">
    <property type="component" value="Unassembled WGS sequence"/>
</dbReference>
<evidence type="ECO:0000256" key="14">
    <source>
        <dbReference type="ARBA" id="ARBA00034417"/>
    </source>
</evidence>
<dbReference type="SUPFAM" id="SSF56112">
    <property type="entry name" value="Protein kinase-like (PK-like)"/>
    <property type="match status" value="1"/>
</dbReference>
<sequence length="241" mass="28684">MNIIKQSEKPNWIWFNGNIWRHCTSEFFEPSYWHRQHAVVGQANGRGQVVFFQYLERQFVLRHYCRGGLMGQLVSRDHYLYLGKALSRCWQEFELLSRLQQMNLPAPVPVAAQLVRDGLFYRADLITQRIEQAQDLSQLLMHQRLSSAIWAKVGATIRLFHEAGVDHSDLNIHNIMLDADEKVWIIDLDKSRIRKPALKWQQANLDRLYRSLEKERQQLPHWYWLKSDWLLLVQGYRGMLQ</sequence>
<name>A0ABW9GBB1_9GAMM</name>
<comment type="pathway">
    <text evidence="2 15">Bacterial outer membrane biogenesis; LPS core biosynthesis.</text>
</comment>
<evidence type="ECO:0000256" key="15">
    <source>
        <dbReference type="HAMAP-Rule" id="MF_00521"/>
    </source>
</evidence>
<dbReference type="EMBL" id="JBEQCT010000014">
    <property type="protein sequence ID" value="MFM2486980.1"/>
    <property type="molecule type" value="Genomic_DNA"/>
</dbReference>
<keyword evidence="12 15" id="KW-0472">Membrane</keyword>
<keyword evidence="8 15" id="KW-0547">Nucleotide-binding</keyword>
<accession>A0ABW9GBB1</accession>
<keyword evidence="7 15" id="KW-0808">Transferase</keyword>
<dbReference type="Pfam" id="PF06293">
    <property type="entry name" value="Kdo"/>
    <property type="match status" value="1"/>
</dbReference>
<evidence type="ECO:0000313" key="17">
    <source>
        <dbReference type="Proteomes" id="UP001629953"/>
    </source>
</evidence>
<evidence type="ECO:0000256" key="12">
    <source>
        <dbReference type="ARBA" id="ARBA00023136"/>
    </source>
</evidence>
<reference evidence="16 17" key="1">
    <citation type="journal article" date="2013" name="Int. J. Syst. Evol. Microbiol.">
        <title>Celerinatantimonas yamalensis sp. nov., a cold-adapted diazotrophic bacterium from a cold permafrost brine.</title>
        <authorList>
            <person name="Shcherbakova V."/>
            <person name="Chuvilskaya N."/>
            <person name="Rivkina E."/>
            <person name="Demidov N."/>
            <person name="Uchaeva V."/>
            <person name="Suetin S."/>
            <person name="Suzina N."/>
            <person name="Gilichinsky D."/>
        </authorList>
    </citation>
    <scope>NUCLEOTIDE SEQUENCE [LARGE SCALE GENOMIC DNA]</scope>
    <source>
        <strain evidence="16 17">C7</strain>
    </source>
</reference>
<evidence type="ECO:0000256" key="3">
    <source>
        <dbReference type="ARBA" id="ARBA00010327"/>
    </source>
</evidence>
<keyword evidence="17" id="KW-1185">Reference proteome</keyword>
<comment type="catalytic activity">
    <reaction evidence="14 15">
        <text>an alpha-Kdo-(2-&gt;6)-lipid IVA + ATP = a 4-O-phospho-alpha-Kdo-(2-&gt;6)-lipid IVA + ADP + H(+)</text>
        <dbReference type="Rhea" id="RHEA:74271"/>
        <dbReference type="ChEBI" id="CHEBI:15378"/>
        <dbReference type="ChEBI" id="CHEBI:30616"/>
        <dbReference type="ChEBI" id="CHEBI:176428"/>
        <dbReference type="ChEBI" id="CHEBI:193140"/>
        <dbReference type="ChEBI" id="CHEBI:456216"/>
        <dbReference type="EC" id="2.7.1.166"/>
    </reaction>
</comment>
<evidence type="ECO:0000256" key="1">
    <source>
        <dbReference type="ARBA" id="ARBA00004515"/>
    </source>
</evidence>
<evidence type="ECO:0000256" key="5">
    <source>
        <dbReference type="ARBA" id="ARBA00022475"/>
    </source>
</evidence>
<organism evidence="16 17">
    <name type="scientific">Celerinatantimonas yamalensis</name>
    <dbReference type="NCBI Taxonomy" id="559956"/>
    <lineage>
        <taxon>Bacteria</taxon>
        <taxon>Pseudomonadati</taxon>
        <taxon>Pseudomonadota</taxon>
        <taxon>Gammaproteobacteria</taxon>
        <taxon>Celerinatantimonadaceae</taxon>
        <taxon>Celerinatantimonas</taxon>
    </lineage>
</organism>
<evidence type="ECO:0000256" key="9">
    <source>
        <dbReference type="ARBA" id="ARBA00022777"/>
    </source>
</evidence>
<dbReference type="GO" id="GO:0016301">
    <property type="term" value="F:kinase activity"/>
    <property type="evidence" value="ECO:0007669"/>
    <property type="project" value="UniProtKB-KW"/>
</dbReference>
<dbReference type="HAMAP" id="MF_00521">
    <property type="entry name" value="KDO_kinase"/>
    <property type="match status" value="1"/>
</dbReference>
<keyword evidence="9 15" id="KW-0418">Kinase</keyword>
<comment type="similarity">
    <text evidence="3 15">Belongs to the protein kinase superfamily. KdkA/RfaP family.</text>
</comment>
<evidence type="ECO:0000256" key="6">
    <source>
        <dbReference type="ARBA" id="ARBA00022519"/>
    </source>
</evidence>
<dbReference type="Gene3D" id="1.10.510.10">
    <property type="entry name" value="Transferase(Phosphotransferase) domain 1"/>
    <property type="match status" value="1"/>
</dbReference>
<keyword evidence="10 15" id="KW-0067">ATP-binding</keyword>
<proteinExistence type="inferred from homology"/>
<dbReference type="InterPro" id="IPR022826">
    <property type="entry name" value="KDO_kinase"/>
</dbReference>
<evidence type="ECO:0000256" key="4">
    <source>
        <dbReference type="ARBA" id="ARBA00011988"/>
    </source>
</evidence>
<evidence type="ECO:0000256" key="13">
    <source>
        <dbReference type="ARBA" id="ARBA00029511"/>
    </source>
</evidence>
<evidence type="ECO:0000256" key="8">
    <source>
        <dbReference type="ARBA" id="ARBA00022741"/>
    </source>
</evidence>
<evidence type="ECO:0000256" key="7">
    <source>
        <dbReference type="ARBA" id="ARBA00022679"/>
    </source>
</evidence>
<dbReference type="EC" id="2.7.1.166" evidence="4 15"/>
<comment type="function">
    <text evidence="15">Catalyzes the ATP-dependent phosphorylation of the 3-deoxy-D-manno-octulosonic acid (Kdo) residue in Kdo-lipid IV(A) at the 4-OH position.</text>
</comment>
<feature type="active site" evidence="15">
    <location>
        <position position="169"/>
    </location>
</feature>
<evidence type="ECO:0000256" key="10">
    <source>
        <dbReference type="ARBA" id="ARBA00022840"/>
    </source>
</evidence>
<comment type="subcellular location">
    <subcellularLocation>
        <location evidence="1 15">Cell inner membrane</location>
        <topology evidence="1 15">Peripheral membrane protein</topology>
        <orientation evidence="1 15">Cytoplasmic side</orientation>
    </subcellularLocation>
</comment>
<dbReference type="InterPro" id="IPR011009">
    <property type="entry name" value="Kinase-like_dom_sf"/>
</dbReference>
<keyword evidence="11 15" id="KW-0448">Lipopolysaccharide biosynthesis</keyword>
<protein>
    <recommendedName>
        <fullName evidence="13 15">3-deoxy-D-manno-octulosonic acid kinase</fullName>
        <shortName evidence="15">Kdo kinase</shortName>
        <ecNumber evidence="4 15">2.7.1.166</ecNumber>
    </recommendedName>
</protein>
<evidence type="ECO:0000313" key="16">
    <source>
        <dbReference type="EMBL" id="MFM2486980.1"/>
    </source>
</evidence>
<keyword evidence="6 15" id="KW-0997">Cell inner membrane</keyword>
<dbReference type="RefSeq" id="WP_408625280.1">
    <property type="nucleotide sequence ID" value="NZ_JBEQCT010000014.1"/>
</dbReference>
<evidence type="ECO:0000256" key="11">
    <source>
        <dbReference type="ARBA" id="ARBA00022985"/>
    </source>
</evidence>
<dbReference type="NCBIfam" id="NF002475">
    <property type="entry name" value="PRK01723.1"/>
    <property type="match status" value="1"/>
</dbReference>
<keyword evidence="5 15" id="KW-1003">Cell membrane</keyword>
<comment type="caution">
    <text evidence="16">The sequence shown here is derived from an EMBL/GenBank/DDBJ whole genome shotgun (WGS) entry which is preliminary data.</text>
</comment>